<protein>
    <submittedName>
        <fullName evidence="2">Haloacid dehalogenase</fullName>
    </submittedName>
</protein>
<dbReference type="InterPro" id="IPR010037">
    <property type="entry name" value="FkbH_domain"/>
</dbReference>
<gene>
    <name evidence="2" type="ORF">BBW65_07665</name>
</gene>
<dbReference type="InterPro" id="IPR036412">
    <property type="entry name" value="HAD-like_sf"/>
</dbReference>
<accession>A0A1B1U7F9</accession>
<dbReference type="NCBIfam" id="TIGR01686">
    <property type="entry name" value="FkbH"/>
    <property type="match status" value="1"/>
</dbReference>
<dbReference type="InterPro" id="IPR036514">
    <property type="entry name" value="SGNH_hydro_sf"/>
</dbReference>
<dbReference type="OrthoDB" id="323926at2"/>
<keyword evidence="3" id="KW-1185">Reference proteome</keyword>
<dbReference type="SUPFAM" id="SSF56784">
    <property type="entry name" value="HAD-like"/>
    <property type="match status" value="1"/>
</dbReference>
<evidence type="ECO:0000259" key="1">
    <source>
        <dbReference type="Pfam" id="PF21211"/>
    </source>
</evidence>
<dbReference type="Gene3D" id="3.40.50.1000">
    <property type="entry name" value="HAD superfamily/HAD-like"/>
    <property type="match status" value="1"/>
</dbReference>
<dbReference type="NCBIfam" id="TIGR01681">
    <property type="entry name" value="HAD-SF-IIIC"/>
    <property type="match status" value="1"/>
</dbReference>
<dbReference type="KEGG" id="het:BBW65_07665"/>
<dbReference type="Pfam" id="PF21211">
    <property type="entry name" value="FkbH_N"/>
    <property type="match status" value="1"/>
</dbReference>
<name>A0A1B1U7F9_9HELI</name>
<dbReference type="InterPro" id="IPR049369">
    <property type="entry name" value="BF1531-like_N"/>
</dbReference>
<feature type="domain" description="BF1531-like N-terminal" evidence="1">
    <location>
        <begin position="36"/>
        <end position="216"/>
    </location>
</feature>
<dbReference type="InterPro" id="IPR010033">
    <property type="entry name" value="HAD_SF_ppase_IIIC"/>
</dbReference>
<dbReference type="GO" id="GO:0016788">
    <property type="term" value="F:hydrolase activity, acting on ester bonds"/>
    <property type="evidence" value="ECO:0007669"/>
    <property type="project" value="UniProtKB-ARBA"/>
</dbReference>
<dbReference type="AlphaFoldDB" id="A0A1B1U7F9"/>
<evidence type="ECO:0000313" key="3">
    <source>
        <dbReference type="Proteomes" id="UP000092884"/>
    </source>
</evidence>
<dbReference type="InterPro" id="IPR023214">
    <property type="entry name" value="HAD_sf"/>
</dbReference>
<proteinExistence type="predicted"/>
<dbReference type="STRING" id="222136.BBW65_07665"/>
<dbReference type="Gene3D" id="3.40.50.1110">
    <property type="entry name" value="SGNH hydrolase"/>
    <property type="match status" value="1"/>
</dbReference>
<evidence type="ECO:0000313" key="2">
    <source>
        <dbReference type="EMBL" id="ANV98680.1"/>
    </source>
</evidence>
<organism evidence="2 3">
    <name type="scientific">Helicobacter enhydrae</name>
    <dbReference type="NCBI Taxonomy" id="222136"/>
    <lineage>
        <taxon>Bacteria</taxon>
        <taxon>Pseudomonadati</taxon>
        <taxon>Campylobacterota</taxon>
        <taxon>Epsilonproteobacteria</taxon>
        <taxon>Campylobacterales</taxon>
        <taxon>Helicobacteraceae</taxon>
        <taxon>Helicobacter</taxon>
    </lineage>
</organism>
<dbReference type="Proteomes" id="UP000092884">
    <property type="component" value="Chromosome"/>
</dbReference>
<dbReference type="EMBL" id="CP016503">
    <property type="protein sequence ID" value="ANV98680.1"/>
    <property type="molecule type" value="Genomic_DNA"/>
</dbReference>
<sequence length="602" mass="69549">MLFSYPLDCDLLRLKKKALKRQLLDSLTDSSIQKNIAILGGSSTKEVRDMLELFLLDSGIVPKFYESQYNKFYEDAIFENDELDAFKPDIIYIHTTFFNLRFDHTEFEKYQNIWQSLDKKYQCAIIQNNFELPPYRIYGNLDATLSNAKTHYINALNADFNKTICETSNLYLHDICYLSAMLGLEKWYDFSLYARTKYALSLDCIPHLAWSLSHIIKAIFGISKKALVLDLDNTLWGGVIGDDGLEGIQIGTETALAESYTYFQQYVKELKERGVILSVCSKNDMENAKNGFSHPDCILKLKDFASFQANWDLKSENIKTIAQEINIGLNALVFIDDNPMERNLVATNLPSVAVPESHPLRNDFLIEGQKTISIPPPLRLGENVFDFITHIDRNGYFESVFVSQEDIDRNAYYEQNKARDEAVTTFAHYEDFLQSLQMKAEIKPFHTLYMERIAQLTNKTNQFNLTTKRYTQAELESIAKNPNFITLYGRLCDRFGDNGLIALLVARIVQNCAHIDLWLMSCRVLKRGMEYAMLDSLIEYAKEKKVEILLGYYYKTQKNAMVAHLYEDFGFVLKEQNGDDSIWQLEISKYQPKKFFIGVNND</sequence>
<reference evidence="3" key="1">
    <citation type="submission" date="2016-07" db="EMBL/GenBank/DDBJ databases">
        <authorList>
            <person name="Florea S."/>
            <person name="Webb J.S."/>
            <person name="Jaromczyk J."/>
            <person name="Schardl C.L."/>
        </authorList>
    </citation>
    <scope>NUCLEOTIDE SEQUENCE [LARGE SCALE GENOMIC DNA]</scope>
    <source>
        <strain evidence="3">MIT 01-6242</strain>
    </source>
</reference>
<dbReference type="RefSeq" id="WP_066341675.1">
    <property type="nucleotide sequence ID" value="NZ_CP016503.1"/>
</dbReference>